<evidence type="ECO:0000313" key="1">
    <source>
        <dbReference type="EMBL" id="KIM78700.1"/>
    </source>
</evidence>
<reference evidence="1 2" key="1">
    <citation type="submission" date="2014-04" db="EMBL/GenBank/DDBJ databases">
        <authorList>
            <consortium name="DOE Joint Genome Institute"/>
            <person name="Kuo A."/>
            <person name="Tarkka M."/>
            <person name="Buscot F."/>
            <person name="Kohler A."/>
            <person name="Nagy L.G."/>
            <person name="Floudas D."/>
            <person name="Copeland A."/>
            <person name="Barry K.W."/>
            <person name="Cichocki N."/>
            <person name="Veneault-Fourrey C."/>
            <person name="LaButti K."/>
            <person name="Lindquist E.A."/>
            <person name="Lipzen A."/>
            <person name="Lundell T."/>
            <person name="Morin E."/>
            <person name="Murat C."/>
            <person name="Sun H."/>
            <person name="Tunlid A."/>
            <person name="Henrissat B."/>
            <person name="Grigoriev I.V."/>
            <person name="Hibbett D.S."/>
            <person name="Martin F."/>
            <person name="Nordberg H.P."/>
            <person name="Cantor M.N."/>
            <person name="Hua S.X."/>
        </authorList>
    </citation>
    <scope>NUCLEOTIDE SEQUENCE [LARGE SCALE GENOMIC DNA]</scope>
    <source>
        <strain evidence="1 2">F 1598</strain>
    </source>
</reference>
<protein>
    <recommendedName>
        <fullName evidence="3">SWIM-type domain-containing protein</fullName>
    </recommendedName>
</protein>
<dbReference type="HOGENOM" id="CLU_2873933_0_0_1"/>
<accession>A0A0C3F1R4</accession>
<proteinExistence type="predicted"/>
<sequence length="64" mass="7106">ANNRDMFFNLFSVTFTGQTSVKSCAIVSHHGEDNGMGSWTCAKDHGVVCGHITKAWHELQRLVQ</sequence>
<gene>
    <name evidence="1" type="ORF">PILCRDRAFT_52675</name>
</gene>
<dbReference type="InParanoid" id="A0A0C3F1R4"/>
<keyword evidence="2" id="KW-1185">Reference proteome</keyword>
<dbReference type="Proteomes" id="UP000054166">
    <property type="component" value="Unassembled WGS sequence"/>
</dbReference>
<dbReference type="AlphaFoldDB" id="A0A0C3F1R4"/>
<name>A0A0C3F1R4_PILCF</name>
<feature type="non-terminal residue" evidence="1">
    <location>
        <position position="64"/>
    </location>
</feature>
<dbReference type="EMBL" id="KN833014">
    <property type="protein sequence ID" value="KIM78700.1"/>
    <property type="molecule type" value="Genomic_DNA"/>
</dbReference>
<reference evidence="2" key="2">
    <citation type="submission" date="2015-01" db="EMBL/GenBank/DDBJ databases">
        <title>Evolutionary Origins and Diversification of the Mycorrhizal Mutualists.</title>
        <authorList>
            <consortium name="DOE Joint Genome Institute"/>
            <consortium name="Mycorrhizal Genomics Consortium"/>
            <person name="Kohler A."/>
            <person name="Kuo A."/>
            <person name="Nagy L.G."/>
            <person name="Floudas D."/>
            <person name="Copeland A."/>
            <person name="Barry K.W."/>
            <person name="Cichocki N."/>
            <person name="Veneault-Fourrey C."/>
            <person name="LaButti K."/>
            <person name="Lindquist E.A."/>
            <person name="Lipzen A."/>
            <person name="Lundell T."/>
            <person name="Morin E."/>
            <person name="Murat C."/>
            <person name="Riley R."/>
            <person name="Ohm R."/>
            <person name="Sun H."/>
            <person name="Tunlid A."/>
            <person name="Henrissat B."/>
            <person name="Grigoriev I.V."/>
            <person name="Hibbett D.S."/>
            <person name="Martin F."/>
        </authorList>
    </citation>
    <scope>NUCLEOTIDE SEQUENCE [LARGE SCALE GENOMIC DNA]</scope>
    <source>
        <strain evidence="2">F 1598</strain>
    </source>
</reference>
<evidence type="ECO:0008006" key="3">
    <source>
        <dbReference type="Google" id="ProtNLM"/>
    </source>
</evidence>
<feature type="non-terminal residue" evidence="1">
    <location>
        <position position="1"/>
    </location>
</feature>
<evidence type="ECO:0000313" key="2">
    <source>
        <dbReference type="Proteomes" id="UP000054166"/>
    </source>
</evidence>
<organism evidence="1 2">
    <name type="scientific">Piloderma croceum (strain F 1598)</name>
    <dbReference type="NCBI Taxonomy" id="765440"/>
    <lineage>
        <taxon>Eukaryota</taxon>
        <taxon>Fungi</taxon>
        <taxon>Dikarya</taxon>
        <taxon>Basidiomycota</taxon>
        <taxon>Agaricomycotina</taxon>
        <taxon>Agaricomycetes</taxon>
        <taxon>Agaricomycetidae</taxon>
        <taxon>Atheliales</taxon>
        <taxon>Atheliaceae</taxon>
        <taxon>Piloderma</taxon>
    </lineage>
</organism>